<dbReference type="Proteomes" id="UP000774617">
    <property type="component" value="Unassembled WGS sequence"/>
</dbReference>
<gene>
    <name evidence="3" type="ORF">B0J12DRAFT_726238</name>
</gene>
<evidence type="ECO:0000256" key="1">
    <source>
        <dbReference type="SAM" id="MobiDB-lite"/>
    </source>
</evidence>
<accession>A0ABQ8GII9</accession>
<evidence type="ECO:0000313" key="4">
    <source>
        <dbReference type="Proteomes" id="UP000774617"/>
    </source>
</evidence>
<organism evidence="3 4">
    <name type="scientific">Macrophomina phaseolina</name>
    <dbReference type="NCBI Taxonomy" id="35725"/>
    <lineage>
        <taxon>Eukaryota</taxon>
        <taxon>Fungi</taxon>
        <taxon>Dikarya</taxon>
        <taxon>Ascomycota</taxon>
        <taxon>Pezizomycotina</taxon>
        <taxon>Dothideomycetes</taxon>
        <taxon>Dothideomycetes incertae sedis</taxon>
        <taxon>Botryosphaeriales</taxon>
        <taxon>Botryosphaeriaceae</taxon>
        <taxon>Macrophomina</taxon>
    </lineage>
</organism>
<name>A0ABQ8GII9_9PEZI</name>
<sequence length="604" mass="63293">MLPHAGIPLLLAFARTAMSQNSERAITPTGTQIGINPVTVDMPTITYVNIVYHSLVSEYVAISGSDMSWKQGDTQHITATVTNTDGGTTATVTQTAPVAAATKDNGDVDIIITPELSAAFKDLAASARTAAGCGAGLTGRDLAACGLPNFIESVMKADGVVAAADNALSARPLLKASDIAELVSLLKAGGSLVKPKFAVGAGVGAVAVWWYSETAAGTDDTPVQVIPVAAANMDQAASPTTTTGCPPSAPTGKNAPVCDDPDCVGKSNICSEGEWKYCKCLDLMHPIFEPVSEDTLNQQQEVLAAIISEAPTKPEEPKATCSPNANPYTDPIDMDIPFAHNLAAVFCKGDTSKEMKADLTNEDITSGGSKRSLLDKRTPPASSKSFPGYTFHFEYSPGEGDCSQDCTDAMKSLISKCEGISSHVMQPAGTMSLSCGAKYSYSITTPEPTTPPAAPPAIGPDGKSELTKKACRADKVPDSPTFDRSKALDAIAKLCKNKLRGDKNGCIQSTDNGLFIKAGFTGDRTGNCMAIPFSVDDYEYAYKDGFEAMCKWALQSGIDDCASEAPENKRGASNSLNCIDYTIYAFDKNAGVPDEDQCAWARGG</sequence>
<protein>
    <submittedName>
        <fullName evidence="3">Uncharacterized protein</fullName>
    </submittedName>
</protein>
<feature type="region of interest" description="Disordered" evidence="1">
    <location>
        <begin position="361"/>
        <end position="382"/>
    </location>
</feature>
<feature type="signal peptide" evidence="2">
    <location>
        <begin position="1"/>
        <end position="19"/>
    </location>
</feature>
<evidence type="ECO:0000256" key="2">
    <source>
        <dbReference type="SAM" id="SignalP"/>
    </source>
</evidence>
<feature type="chain" id="PRO_5047245736" evidence="2">
    <location>
        <begin position="20"/>
        <end position="604"/>
    </location>
</feature>
<proteinExistence type="predicted"/>
<keyword evidence="4" id="KW-1185">Reference proteome</keyword>
<evidence type="ECO:0000313" key="3">
    <source>
        <dbReference type="EMBL" id="KAH7057088.1"/>
    </source>
</evidence>
<keyword evidence="2" id="KW-0732">Signal</keyword>
<comment type="caution">
    <text evidence="3">The sequence shown here is derived from an EMBL/GenBank/DDBJ whole genome shotgun (WGS) entry which is preliminary data.</text>
</comment>
<reference evidence="3 4" key="1">
    <citation type="journal article" date="2021" name="Nat. Commun.">
        <title>Genetic determinants of endophytism in the Arabidopsis root mycobiome.</title>
        <authorList>
            <person name="Mesny F."/>
            <person name="Miyauchi S."/>
            <person name="Thiergart T."/>
            <person name="Pickel B."/>
            <person name="Atanasova L."/>
            <person name="Karlsson M."/>
            <person name="Huettel B."/>
            <person name="Barry K.W."/>
            <person name="Haridas S."/>
            <person name="Chen C."/>
            <person name="Bauer D."/>
            <person name="Andreopoulos W."/>
            <person name="Pangilinan J."/>
            <person name="LaButti K."/>
            <person name="Riley R."/>
            <person name="Lipzen A."/>
            <person name="Clum A."/>
            <person name="Drula E."/>
            <person name="Henrissat B."/>
            <person name="Kohler A."/>
            <person name="Grigoriev I.V."/>
            <person name="Martin F.M."/>
            <person name="Hacquard S."/>
        </authorList>
    </citation>
    <scope>NUCLEOTIDE SEQUENCE [LARGE SCALE GENOMIC DNA]</scope>
    <source>
        <strain evidence="3 4">MPI-SDFR-AT-0080</strain>
    </source>
</reference>
<dbReference type="EMBL" id="JAGTJR010000007">
    <property type="protein sequence ID" value="KAH7057088.1"/>
    <property type="molecule type" value="Genomic_DNA"/>
</dbReference>